<sequence length="334" mass="37851">MSLEETPEQINGLITVAEHVFLTQCITVAGFALMIWDHFITLPTEIQLVWPAKLSPVKVLFLLNRYIPPIFIGIDTVNLTGSASWLSDKLVIPVLTSVNASCEVWILLDVGVQLLTMFAATFLIGMRVHILWDNRRDIFLWVSIAWISHVTANVILVIMNSEKNAGSYSVQPMFNICFGRVEDTWIVWIPVMLYHCFIMVLLVIKSLSTPRIASARLHNVIVRDGFVYFFVVFLAMLFNLLSWALAPATLAGLPRWVVWSVCTIATSRLLLSLKGNQSAKQWDSTNRLASSDFKMKLRNHVKFVFTEHEDDECPNHSSINGHLKTTILGKYDED</sequence>
<keyword evidence="1" id="KW-1133">Transmembrane helix</keyword>
<feature type="transmembrane region" description="Helical" evidence="1">
    <location>
        <begin position="104"/>
        <end position="126"/>
    </location>
</feature>
<keyword evidence="1" id="KW-0472">Membrane</keyword>
<protein>
    <recommendedName>
        <fullName evidence="2">DUF6533 domain-containing protein</fullName>
    </recommendedName>
</protein>
<feature type="transmembrane region" description="Helical" evidence="1">
    <location>
        <begin position="225"/>
        <end position="246"/>
    </location>
</feature>
<feature type="transmembrane region" description="Helical" evidence="1">
    <location>
        <begin position="185"/>
        <end position="204"/>
    </location>
</feature>
<comment type="caution">
    <text evidence="3">The sequence shown here is derived from an EMBL/GenBank/DDBJ whole genome shotgun (WGS) entry which is preliminary data.</text>
</comment>
<reference evidence="3" key="1">
    <citation type="submission" date="2021-01" db="EMBL/GenBank/DDBJ databases">
        <authorList>
            <person name="Kaushik A."/>
        </authorList>
    </citation>
    <scope>NUCLEOTIDE SEQUENCE</scope>
    <source>
        <strain evidence="3">AG3-T5</strain>
    </source>
</reference>
<evidence type="ECO:0000259" key="2">
    <source>
        <dbReference type="Pfam" id="PF20151"/>
    </source>
</evidence>
<feature type="domain" description="DUF6533" evidence="2">
    <location>
        <begin position="25"/>
        <end position="70"/>
    </location>
</feature>
<gene>
    <name evidence="3" type="ORF">RDB_LOCUS92088</name>
</gene>
<feature type="transmembrane region" description="Helical" evidence="1">
    <location>
        <begin position="12"/>
        <end position="36"/>
    </location>
</feature>
<proteinExistence type="predicted"/>
<accession>A0A8H2Y4T1</accession>
<feature type="transmembrane region" description="Helical" evidence="1">
    <location>
        <begin position="138"/>
        <end position="159"/>
    </location>
</feature>
<dbReference type="AlphaFoldDB" id="A0A8H2Y4T1"/>
<dbReference type="InterPro" id="IPR045340">
    <property type="entry name" value="DUF6533"/>
</dbReference>
<dbReference type="Pfam" id="PF20151">
    <property type="entry name" value="DUF6533"/>
    <property type="match status" value="1"/>
</dbReference>
<dbReference type="Proteomes" id="UP000663841">
    <property type="component" value="Unassembled WGS sequence"/>
</dbReference>
<keyword evidence="1" id="KW-0812">Transmembrane</keyword>
<evidence type="ECO:0000313" key="4">
    <source>
        <dbReference type="Proteomes" id="UP000663841"/>
    </source>
</evidence>
<evidence type="ECO:0000256" key="1">
    <source>
        <dbReference type="SAM" id="Phobius"/>
    </source>
</evidence>
<dbReference type="EMBL" id="CAJMWW010000092">
    <property type="protein sequence ID" value="CAE6440266.1"/>
    <property type="molecule type" value="Genomic_DNA"/>
</dbReference>
<evidence type="ECO:0000313" key="3">
    <source>
        <dbReference type="EMBL" id="CAE6440266.1"/>
    </source>
</evidence>
<name>A0A8H2Y4T1_9AGAM</name>
<organism evidence="3 4">
    <name type="scientific">Rhizoctonia solani</name>
    <dbReference type="NCBI Taxonomy" id="456999"/>
    <lineage>
        <taxon>Eukaryota</taxon>
        <taxon>Fungi</taxon>
        <taxon>Dikarya</taxon>
        <taxon>Basidiomycota</taxon>
        <taxon>Agaricomycotina</taxon>
        <taxon>Agaricomycetes</taxon>
        <taxon>Cantharellales</taxon>
        <taxon>Ceratobasidiaceae</taxon>
        <taxon>Rhizoctonia</taxon>
    </lineage>
</organism>